<dbReference type="GO" id="GO:0003700">
    <property type="term" value="F:DNA-binding transcription factor activity"/>
    <property type="evidence" value="ECO:0007669"/>
    <property type="project" value="InterPro"/>
</dbReference>
<evidence type="ECO:0000313" key="8">
    <source>
        <dbReference type="Proteomes" id="UP000315217"/>
    </source>
</evidence>
<gene>
    <name evidence="7" type="ORF">E6G98_08290</name>
    <name evidence="6" type="ORF">E6G99_08420</name>
</gene>
<protein>
    <submittedName>
        <fullName evidence="6">Helix-turn-helix transcriptional regulator</fullName>
    </submittedName>
</protein>
<evidence type="ECO:0000313" key="9">
    <source>
        <dbReference type="Proteomes" id="UP000318661"/>
    </source>
</evidence>
<dbReference type="GO" id="GO:0003677">
    <property type="term" value="F:DNA binding"/>
    <property type="evidence" value="ECO:0007669"/>
    <property type="project" value="UniProtKB-KW"/>
</dbReference>
<organism evidence="6 9">
    <name type="scientific">Candidatus Segetimicrobium genomatis</name>
    <dbReference type="NCBI Taxonomy" id="2569760"/>
    <lineage>
        <taxon>Bacteria</taxon>
        <taxon>Bacillati</taxon>
        <taxon>Candidatus Sysuimicrobiota</taxon>
        <taxon>Candidatus Sysuimicrobiia</taxon>
        <taxon>Candidatus Sysuimicrobiales</taxon>
        <taxon>Candidatus Segetimicrobiaceae</taxon>
        <taxon>Candidatus Segetimicrobium</taxon>
    </lineage>
</organism>
<reference evidence="8 9" key="1">
    <citation type="journal article" date="2019" name="Nat. Microbiol.">
        <title>Mediterranean grassland soil C-N compound turnover is dependent on rainfall and depth, and is mediated by genomically divergent microorganisms.</title>
        <authorList>
            <person name="Diamond S."/>
            <person name="Andeer P.F."/>
            <person name="Li Z."/>
            <person name="Crits-Christoph A."/>
            <person name="Burstein D."/>
            <person name="Anantharaman K."/>
            <person name="Lane K.R."/>
            <person name="Thomas B.C."/>
            <person name="Pan C."/>
            <person name="Northen T.R."/>
            <person name="Banfield J.F."/>
        </authorList>
    </citation>
    <scope>NUCLEOTIDE SEQUENCE [LARGE SCALE GENOMIC DNA]</scope>
    <source>
        <strain evidence="7">NP_1</strain>
        <strain evidence="6">NP_2</strain>
    </source>
</reference>
<evidence type="ECO:0000313" key="6">
    <source>
        <dbReference type="EMBL" id="TMJ06896.1"/>
    </source>
</evidence>
<keyword evidence="3" id="KW-0804">Transcription</keyword>
<dbReference type="SUPFAM" id="SSF46785">
    <property type="entry name" value="Winged helix' DNA-binding domain"/>
    <property type="match status" value="1"/>
</dbReference>
<dbReference type="InterPro" id="IPR051081">
    <property type="entry name" value="HTH_MetalResp_TranReg"/>
</dbReference>
<dbReference type="NCBIfam" id="NF033788">
    <property type="entry name" value="HTH_metalloreg"/>
    <property type="match status" value="1"/>
</dbReference>
<evidence type="ECO:0000256" key="2">
    <source>
        <dbReference type="ARBA" id="ARBA00023125"/>
    </source>
</evidence>
<dbReference type="Gene3D" id="1.10.10.10">
    <property type="entry name" value="Winged helix-like DNA-binding domain superfamily/Winged helix DNA-binding domain"/>
    <property type="match status" value="1"/>
</dbReference>
<feature type="region of interest" description="Disordered" evidence="4">
    <location>
        <begin position="104"/>
        <end position="127"/>
    </location>
</feature>
<feature type="domain" description="HTH arsR-type" evidence="5">
    <location>
        <begin position="1"/>
        <end position="94"/>
    </location>
</feature>
<dbReference type="InterPro" id="IPR036390">
    <property type="entry name" value="WH_DNA-bd_sf"/>
</dbReference>
<dbReference type="InterPro" id="IPR001845">
    <property type="entry name" value="HTH_ArsR_DNA-bd_dom"/>
</dbReference>
<evidence type="ECO:0000313" key="7">
    <source>
        <dbReference type="EMBL" id="TMJ09965.1"/>
    </source>
</evidence>
<comment type="caution">
    <text evidence="6">The sequence shown here is derived from an EMBL/GenBank/DDBJ whole genome shotgun (WGS) entry which is preliminary data.</text>
</comment>
<dbReference type="EMBL" id="VBAI01000138">
    <property type="protein sequence ID" value="TMJ09965.1"/>
    <property type="molecule type" value="Genomic_DNA"/>
</dbReference>
<proteinExistence type="predicted"/>
<sequence length="127" mass="14951">MPRAATTTDVFNAIAEPRRREIIGVLGDGKAHAVGELVHRLHMPQPAVSKHLGVLRKVGIVSRRRHGQRRLYRLNAEELRPVHDWVKAYQRFWAHQLDRIKERAERKAAERLDSKRRQDKDEEEKPW</sequence>
<evidence type="ECO:0000256" key="1">
    <source>
        <dbReference type="ARBA" id="ARBA00023015"/>
    </source>
</evidence>
<dbReference type="SMART" id="SM00418">
    <property type="entry name" value="HTH_ARSR"/>
    <property type="match status" value="1"/>
</dbReference>
<dbReference type="InterPro" id="IPR036388">
    <property type="entry name" value="WH-like_DNA-bd_sf"/>
</dbReference>
<evidence type="ECO:0000256" key="4">
    <source>
        <dbReference type="SAM" id="MobiDB-lite"/>
    </source>
</evidence>
<dbReference type="PRINTS" id="PR00778">
    <property type="entry name" value="HTHARSR"/>
</dbReference>
<name>A0A537LG02_9BACT</name>
<keyword evidence="1" id="KW-0805">Transcription regulation</keyword>
<dbReference type="PROSITE" id="PS50987">
    <property type="entry name" value="HTH_ARSR_2"/>
    <property type="match status" value="1"/>
</dbReference>
<dbReference type="Proteomes" id="UP000318661">
    <property type="component" value="Unassembled WGS sequence"/>
</dbReference>
<dbReference type="PANTHER" id="PTHR33154:SF33">
    <property type="entry name" value="TRANSCRIPTIONAL REPRESSOR SDPR"/>
    <property type="match status" value="1"/>
</dbReference>
<accession>A0A537LG02</accession>
<dbReference type="AlphaFoldDB" id="A0A537LG02"/>
<evidence type="ECO:0000259" key="5">
    <source>
        <dbReference type="PROSITE" id="PS50987"/>
    </source>
</evidence>
<evidence type="ECO:0000256" key="3">
    <source>
        <dbReference type="ARBA" id="ARBA00023163"/>
    </source>
</evidence>
<dbReference type="InterPro" id="IPR011991">
    <property type="entry name" value="ArsR-like_HTH"/>
</dbReference>
<dbReference type="CDD" id="cd00090">
    <property type="entry name" value="HTH_ARSR"/>
    <property type="match status" value="1"/>
</dbReference>
<dbReference type="PANTHER" id="PTHR33154">
    <property type="entry name" value="TRANSCRIPTIONAL REGULATOR, ARSR FAMILY"/>
    <property type="match status" value="1"/>
</dbReference>
<dbReference type="EMBL" id="VBAJ01000214">
    <property type="protein sequence ID" value="TMJ06896.1"/>
    <property type="molecule type" value="Genomic_DNA"/>
</dbReference>
<dbReference type="Pfam" id="PF01022">
    <property type="entry name" value="HTH_5"/>
    <property type="match status" value="1"/>
</dbReference>
<dbReference type="Proteomes" id="UP000315217">
    <property type="component" value="Unassembled WGS sequence"/>
</dbReference>
<keyword evidence="2" id="KW-0238">DNA-binding</keyword>